<dbReference type="PANTHER" id="PTHR33317:SF4">
    <property type="entry name" value="POLYNUCLEOTIDYL TRANSFERASE, RIBONUCLEASE H-LIKE SUPERFAMILY PROTEIN"/>
    <property type="match status" value="1"/>
</dbReference>
<dbReference type="GO" id="GO:0005829">
    <property type="term" value="C:cytosol"/>
    <property type="evidence" value="ECO:0007669"/>
    <property type="project" value="TreeGrafter"/>
</dbReference>
<evidence type="ECO:0000256" key="2">
    <source>
        <dbReference type="ARBA" id="ARBA00022517"/>
    </source>
</evidence>
<dbReference type="HAMAP" id="MF_00651">
    <property type="entry name" value="Nuclease_YqgF"/>
    <property type="match status" value="1"/>
</dbReference>
<proteinExistence type="inferred from homology"/>
<dbReference type="NCBIfam" id="TIGR00250">
    <property type="entry name" value="RNAse_H_YqgF"/>
    <property type="match status" value="1"/>
</dbReference>
<dbReference type="SUPFAM" id="SSF53098">
    <property type="entry name" value="Ribonuclease H-like"/>
    <property type="match status" value="1"/>
</dbReference>
<name>A0A4R6E6L0_9RHOO</name>
<evidence type="ECO:0000256" key="3">
    <source>
        <dbReference type="ARBA" id="ARBA00022722"/>
    </source>
</evidence>
<comment type="subcellular location">
    <subcellularLocation>
        <location evidence="5">Cytoplasm</location>
    </subcellularLocation>
</comment>
<dbReference type="Pfam" id="PF03652">
    <property type="entry name" value="RuvX"/>
    <property type="match status" value="1"/>
</dbReference>
<dbReference type="EMBL" id="SNVV01000005">
    <property type="protein sequence ID" value="TDN53543.1"/>
    <property type="molecule type" value="Genomic_DNA"/>
</dbReference>
<comment type="function">
    <text evidence="5">Could be a nuclease involved in processing of the 5'-end of pre-16S rRNA.</text>
</comment>
<dbReference type="GO" id="GO:0016788">
    <property type="term" value="F:hydrolase activity, acting on ester bonds"/>
    <property type="evidence" value="ECO:0007669"/>
    <property type="project" value="UniProtKB-UniRule"/>
</dbReference>
<comment type="similarity">
    <text evidence="5">Belongs to the YqgF HJR family.</text>
</comment>
<dbReference type="SMART" id="SM00732">
    <property type="entry name" value="YqgFc"/>
    <property type="match status" value="1"/>
</dbReference>
<evidence type="ECO:0000256" key="4">
    <source>
        <dbReference type="ARBA" id="ARBA00022801"/>
    </source>
</evidence>
<gene>
    <name evidence="7" type="ORF">C7389_105218</name>
</gene>
<dbReference type="GO" id="GO:0004518">
    <property type="term" value="F:nuclease activity"/>
    <property type="evidence" value="ECO:0007669"/>
    <property type="project" value="UniProtKB-KW"/>
</dbReference>
<keyword evidence="8" id="KW-1185">Reference proteome</keyword>
<dbReference type="RefSeq" id="WP_133590223.1">
    <property type="nucleotide sequence ID" value="NZ_SNVV01000005.1"/>
</dbReference>
<dbReference type="InterPro" id="IPR037027">
    <property type="entry name" value="YqgF/RNaseH-like_dom_sf"/>
</dbReference>
<sequence>MPDPGAPVSASFHPVSQPPRGTVLGFDFGLARIGVAVGELETGQASALLTLHEESNNDRFAAIGRLLEEWKPVALVVGLPTHLDGTPHELTARCRRFANQLHGRFNLPVATVDERLSSAAADAEMREAGVRDWRGRKAAVDAVAAQLILQHFLDSTRHATA</sequence>
<keyword evidence="2 5" id="KW-0690">Ribosome biogenesis</keyword>
<dbReference type="OrthoDB" id="9796140at2"/>
<dbReference type="Proteomes" id="UP000295129">
    <property type="component" value="Unassembled WGS sequence"/>
</dbReference>
<dbReference type="GO" id="GO:0000967">
    <property type="term" value="P:rRNA 5'-end processing"/>
    <property type="evidence" value="ECO:0007669"/>
    <property type="project" value="UniProtKB-UniRule"/>
</dbReference>
<dbReference type="InterPro" id="IPR006641">
    <property type="entry name" value="YqgF/RNaseH-like_dom"/>
</dbReference>
<dbReference type="InterPro" id="IPR005227">
    <property type="entry name" value="YqgF"/>
</dbReference>
<evidence type="ECO:0000313" key="7">
    <source>
        <dbReference type="EMBL" id="TDN53543.1"/>
    </source>
</evidence>
<dbReference type="InterPro" id="IPR012337">
    <property type="entry name" value="RNaseH-like_sf"/>
</dbReference>
<protein>
    <recommendedName>
        <fullName evidence="5">Putative pre-16S rRNA nuclease</fullName>
        <ecNumber evidence="5">3.1.-.-</ecNumber>
    </recommendedName>
</protein>
<evidence type="ECO:0000259" key="6">
    <source>
        <dbReference type="SMART" id="SM00732"/>
    </source>
</evidence>
<evidence type="ECO:0000313" key="8">
    <source>
        <dbReference type="Proteomes" id="UP000295129"/>
    </source>
</evidence>
<feature type="domain" description="YqgF/RNase H-like" evidence="6">
    <location>
        <begin position="21"/>
        <end position="121"/>
    </location>
</feature>
<dbReference type="PANTHER" id="PTHR33317">
    <property type="entry name" value="POLYNUCLEOTIDYL TRANSFERASE, RIBONUCLEASE H-LIKE SUPERFAMILY PROTEIN"/>
    <property type="match status" value="1"/>
</dbReference>
<dbReference type="EC" id="3.1.-.-" evidence="5"/>
<keyword evidence="4 5" id="KW-0378">Hydrolase</keyword>
<accession>A0A4R6E6L0</accession>
<evidence type="ECO:0000256" key="5">
    <source>
        <dbReference type="HAMAP-Rule" id="MF_00651"/>
    </source>
</evidence>
<dbReference type="AlphaFoldDB" id="A0A4R6E6L0"/>
<keyword evidence="3 5" id="KW-0540">Nuclease</keyword>
<reference evidence="7 8" key="1">
    <citation type="submission" date="2019-03" db="EMBL/GenBank/DDBJ databases">
        <title>Genomic Encyclopedia of Type Strains, Phase IV (KMG-IV): sequencing the most valuable type-strain genomes for metagenomic binning, comparative biology and taxonomic classification.</title>
        <authorList>
            <person name="Goeker M."/>
        </authorList>
    </citation>
    <scope>NUCLEOTIDE SEQUENCE [LARGE SCALE GENOMIC DNA]</scope>
    <source>
        <strain evidence="7 8">DSM 12121</strain>
    </source>
</reference>
<dbReference type="CDD" id="cd16964">
    <property type="entry name" value="YqgF"/>
    <property type="match status" value="1"/>
</dbReference>
<comment type="caution">
    <text evidence="7">The sequence shown here is derived from an EMBL/GenBank/DDBJ whole genome shotgun (WGS) entry which is preliminary data.</text>
</comment>
<keyword evidence="1 5" id="KW-0963">Cytoplasm</keyword>
<evidence type="ECO:0000256" key="1">
    <source>
        <dbReference type="ARBA" id="ARBA00022490"/>
    </source>
</evidence>
<organism evidence="7 8">
    <name type="scientific">Azoarcus indigens</name>
    <dbReference type="NCBI Taxonomy" id="29545"/>
    <lineage>
        <taxon>Bacteria</taxon>
        <taxon>Pseudomonadati</taxon>
        <taxon>Pseudomonadota</taxon>
        <taxon>Betaproteobacteria</taxon>
        <taxon>Rhodocyclales</taxon>
        <taxon>Zoogloeaceae</taxon>
        <taxon>Azoarcus</taxon>
    </lineage>
</organism>
<dbReference type="Gene3D" id="3.30.420.140">
    <property type="entry name" value="YqgF/RNase H-like domain"/>
    <property type="match status" value="1"/>
</dbReference>